<organism evidence="2">
    <name type="scientific">Prunus dulcis</name>
    <name type="common">Almond</name>
    <name type="synonym">Amygdalus dulcis</name>
    <dbReference type="NCBI Taxonomy" id="3755"/>
    <lineage>
        <taxon>Eukaryota</taxon>
        <taxon>Viridiplantae</taxon>
        <taxon>Streptophyta</taxon>
        <taxon>Embryophyta</taxon>
        <taxon>Tracheophyta</taxon>
        <taxon>Spermatophyta</taxon>
        <taxon>Magnoliopsida</taxon>
        <taxon>eudicotyledons</taxon>
        <taxon>Gunneridae</taxon>
        <taxon>Pentapetalae</taxon>
        <taxon>rosids</taxon>
        <taxon>fabids</taxon>
        <taxon>Rosales</taxon>
        <taxon>Rosaceae</taxon>
        <taxon>Amygdaloideae</taxon>
        <taxon>Amygdaleae</taxon>
        <taxon>Prunus</taxon>
    </lineage>
</organism>
<keyword evidence="1" id="KW-1133">Transmembrane helix</keyword>
<dbReference type="EMBL" id="AP019302">
    <property type="protein sequence ID" value="BBH04523.1"/>
    <property type="molecule type" value="Genomic_DNA"/>
</dbReference>
<evidence type="ECO:0000313" key="2">
    <source>
        <dbReference type="EMBL" id="BBH04523.1"/>
    </source>
</evidence>
<name>A0A4Y1RLJ2_PRUDU</name>
<evidence type="ECO:0000256" key="1">
    <source>
        <dbReference type="SAM" id="Phobius"/>
    </source>
</evidence>
<keyword evidence="1" id="KW-0472">Membrane</keyword>
<accession>A0A4Y1RLJ2</accession>
<feature type="transmembrane region" description="Helical" evidence="1">
    <location>
        <begin position="61"/>
        <end position="84"/>
    </location>
</feature>
<gene>
    <name evidence="2" type="ORF">Prudu_015688</name>
</gene>
<keyword evidence="1" id="KW-0812">Transmembrane</keyword>
<sequence>MREKATYFTPISFHHRVRTLYFFGDFLAIKLERKKKLHLSLIHTSSSQSLNREESQWSEKLLGRIVIFGVIMFTISEGFAVISATKNLKLPFMEDVFASGSTRFLEWVVSENQNVLN</sequence>
<proteinExistence type="predicted"/>
<reference evidence="2" key="1">
    <citation type="journal article" date="2019" name="Science">
        <title>Mutation of a bHLH transcription factor allowed almond domestication.</title>
        <authorList>
            <person name="Sanchez-Perez R."/>
            <person name="Pavan S."/>
            <person name="Mazzeo R."/>
            <person name="Moldovan C."/>
            <person name="Aiese Cigliano R."/>
            <person name="Del Cueto J."/>
            <person name="Ricciardi F."/>
            <person name="Lotti C."/>
            <person name="Ricciardi L."/>
            <person name="Dicenta F."/>
            <person name="Lopez-Marques R.L."/>
            <person name="Lindberg Moller B."/>
        </authorList>
    </citation>
    <scope>NUCLEOTIDE SEQUENCE</scope>
</reference>
<protein>
    <submittedName>
        <fullName evidence="2">Uncharacterized protein</fullName>
    </submittedName>
</protein>
<dbReference type="AlphaFoldDB" id="A0A4Y1RLJ2"/>